<organism evidence="1">
    <name type="scientific">uncultured Caudovirales phage</name>
    <dbReference type="NCBI Taxonomy" id="2100421"/>
    <lineage>
        <taxon>Viruses</taxon>
        <taxon>Duplodnaviria</taxon>
        <taxon>Heunggongvirae</taxon>
        <taxon>Uroviricota</taxon>
        <taxon>Caudoviricetes</taxon>
        <taxon>Peduoviridae</taxon>
        <taxon>Maltschvirus</taxon>
        <taxon>Maltschvirus maltsch</taxon>
    </lineage>
</organism>
<evidence type="ECO:0000313" key="1">
    <source>
        <dbReference type="EMBL" id="ASN70311.1"/>
    </source>
</evidence>
<name>A0A2H4JDV9_9CAUD</name>
<accession>A0A2H4JDV9</accession>
<proteinExistence type="predicted"/>
<protein>
    <submittedName>
        <fullName evidence="1">Uncharacterized protein</fullName>
    </submittedName>
</protein>
<dbReference type="EMBL" id="MF417904">
    <property type="protein sequence ID" value="ASN70311.1"/>
    <property type="molecule type" value="Genomic_DNA"/>
</dbReference>
<reference evidence="1" key="1">
    <citation type="submission" date="2017-06" db="EMBL/GenBank/DDBJ databases">
        <title>Novel phages from South African skin metaviromes.</title>
        <authorList>
            <person name="van Zyl L.J."/>
            <person name="Abrahams Y."/>
            <person name="Stander E.A."/>
            <person name="Kirby B.M."/>
            <person name="Clavaud C."/>
            <person name="Farcet C."/>
            <person name="Breton L."/>
            <person name="Trindade M.I."/>
        </authorList>
    </citation>
    <scope>NUCLEOTIDE SEQUENCE</scope>
</reference>
<sequence length="64" mass="7305">MEKVVIKGTKGEVIDAMQEKGYKMEGFNDVSIEAGYFFAYKVGYQGADYFTILESRGIYTLIQY</sequence>
<gene>
    <name evidence="1" type="ORF">10S9_57</name>
</gene>